<keyword evidence="1" id="KW-0261">Viral envelope protein</keyword>
<accession>Q77696</accession>
<organism evidence="1">
    <name type="scientific">Human immunodeficiency virus type 1</name>
    <name type="common">HIV-1</name>
    <dbReference type="NCBI Taxonomy" id="11676"/>
    <lineage>
        <taxon>Viruses</taxon>
        <taxon>Riboviria</taxon>
        <taxon>Pararnavirae</taxon>
        <taxon>Artverviricota</taxon>
        <taxon>Revtraviricetes</taxon>
        <taxon>Ortervirales</taxon>
        <taxon>Retroviridae</taxon>
        <taxon>Orthoretrovirinae</taxon>
        <taxon>Lentivirus</taxon>
        <taxon>Lentivirus humimdef1</taxon>
    </lineage>
</organism>
<dbReference type="EMBL" id="M63475">
    <property type="protein sequence ID" value="AAA44305.1"/>
    <property type="molecule type" value="Genomic_RNA"/>
</dbReference>
<protein>
    <submittedName>
        <fullName evidence="1">Envelope protein</fullName>
    </submittedName>
</protein>
<organismHost>
    <name type="scientific">Homo sapiens</name>
    <name type="common">Human</name>
    <dbReference type="NCBI Taxonomy" id="9606"/>
</organismHost>
<sequence length="40" mass="4426">CTRPYYKNIRKGTHVGHVGPGRAIYTTNIKGSGNIRQAHC</sequence>
<name>Q77696_HV1</name>
<feature type="non-terminal residue" evidence="1">
    <location>
        <position position="40"/>
    </location>
</feature>
<proteinExistence type="predicted"/>
<keyword evidence="1" id="KW-0946">Virion</keyword>
<dbReference type="GO" id="GO:0019031">
    <property type="term" value="C:viral envelope"/>
    <property type="evidence" value="ECO:0007669"/>
    <property type="project" value="UniProtKB-KW"/>
</dbReference>
<evidence type="ECO:0000313" key="1">
    <source>
        <dbReference type="EMBL" id="AAA44305.1"/>
    </source>
</evidence>
<dbReference type="InterPro" id="IPR036377">
    <property type="entry name" value="Gp120_core_sf"/>
</dbReference>
<dbReference type="SUPFAM" id="SSF56502">
    <property type="entry name" value="gp120 core"/>
    <property type="match status" value="1"/>
</dbReference>
<reference evidence="1" key="1">
    <citation type="journal article" date="1990" name="AIDS">
        <title>Characterization of the African HIV-1 isolate CBL-4 (RUT) by partial sequence analysis and virus neutralization with peptide antibody and antisense phosphate-methylated DNA.</title>
        <authorList>
            <person name="Goudsmit J."/>
            <person name="Geelen J."/>
            <person name="Keulen W."/>
            <person name="Notermans D.W."/>
            <person name="Kuiken C."/>
            <person name="Ramautarsing C."/>
            <person name="Smit L."/>
            <person name="Koole L."/>
            <person name="van Genderen M."/>
            <person name="Buck H."/>
            <person name="Sninsky J."/>
            <person name="Krone W.J.A."/>
        </authorList>
    </citation>
    <scope>NUCLEOTIDE SEQUENCE</scope>
</reference>
<gene>
    <name evidence="1" type="primary">env</name>
</gene>